<gene>
    <name evidence="1" type="ORF">QAD02_001753</name>
</gene>
<dbReference type="Proteomes" id="UP001239111">
    <property type="component" value="Chromosome 3"/>
</dbReference>
<name>A0ACC2NGX3_9HYME</name>
<organism evidence="1 2">
    <name type="scientific">Eretmocerus hayati</name>
    <dbReference type="NCBI Taxonomy" id="131215"/>
    <lineage>
        <taxon>Eukaryota</taxon>
        <taxon>Metazoa</taxon>
        <taxon>Ecdysozoa</taxon>
        <taxon>Arthropoda</taxon>
        <taxon>Hexapoda</taxon>
        <taxon>Insecta</taxon>
        <taxon>Pterygota</taxon>
        <taxon>Neoptera</taxon>
        <taxon>Endopterygota</taxon>
        <taxon>Hymenoptera</taxon>
        <taxon>Apocrita</taxon>
        <taxon>Proctotrupomorpha</taxon>
        <taxon>Chalcidoidea</taxon>
        <taxon>Aphelinidae</taxon>
        <taxon>Aphelininae</taxon>
        <taxon>Eretmocerus</taxon>
    </lineage>
</organism>
<accession>A0ACC2NGX3</accession>
<proteinExistence type="predicted"/>
<keyword evidence="2" id="KW-1185">Reference proteome</keyword>
<evidence type="ECO:0000313" key="1">
    <source>
        <dbReference type="EMBL" id="KAJ8670494.1"/>
    </source>
</evidence>
<sequence length="417" mass="45343">MTSVTACKLASGNCTRSGLPFGEDEPWLHLFSDYIEYQPWFFSFLGSAMVGMAGVLPLLVIPIDEAADLNHGDSAKFLKVLLSFAVGGLLGDVFIHILPEAWANQVTEKRGNVNNVNHATMNCGLWVLCGFLVFVIAEKIFCGYNDAEDDGIEIKPKNDSHDKVSLREHENNNSTDLDKCTKKLQNGCANGNVKGINGLPNHCEQNGIKKQPYSLRSNGYTNGITITNGLNQKLNGFSSSQGSSIAHEQQVRDIQETRDRIVKKPNKKRISGYLNLMANCVDNFTHGLAVGGSFLISFRLGALTTFAILIHEIPHEIGDFAILLKSGFTRWDAAKAQLMTASGGLCGAFAAVLFSGDDVESKTSWILPFTAGGFLHIGLVTVLPELLKETNFRESVKQMGALLTGIVIMAVLTILCD</sequence>
<evidence type="ECO:0000313" key="2">
    <source>
        <dbReference type="Proteomes" id="UP001239111"/>
    </source>
</evidence>
<reference evidence="1" key="1">
    <citation type="submission" date="2023-04" db="EMBL/GenBank/DDBJ databases">
        <title>A chromosome-level genome assembly of the parasitoid wasp Eretmocerus hayati.</title>
        <authorList>
            <person name="Zhong Y."/>
            <person name="Liu S."/>
            <person name="Liu Y."/>
        </authorList>
    </citation>
    <scope>NUCLEOTIDE SEQUENCE</scope>
    <source>
        <strain evidence="1">ZJU_SS_LIU_2023</strain>
    </source>
</reference>
<dbReference type="EMBL" id="CM056743">
    <property type="protein sequence ID" value="KAJ8670494.1"/>
    <property type="molecule type" value="Genomic_DNA"/>
</dbReference>
<protein>
    <submittedName>
        <fullName evidence="1">Uncharacterized protein</fullName>
    </submittedName>
</protein>
<comment type="caution">
    <text evidence="1">The sequence shown here is derived from an EMBL/GenBank/DDBJ whole genome shotgun (WGS) entry which is preliminary data.</text>
</comment>